<dbReference type="GO" id="GO:0016593">
    <property type="term" value="C:Cdc73/Paf1 complex"/>
    <property type="evidence" value="ECO:0007669"/>
    <property type="project" value="InterPro"/>
</dbReference>
<gene>
    <name evidence="5" type="ORF">IWW36_000344</name>
</gene>
<protein>
    <submittedName>
        <fullName evidence="5">Uncharacterized protein</fullName>
    </submittedName>
</protein>
<proteinExistence type="inferred from homology"/>
<dbReference type="Pfam" id="PF03985">
    <property type="entry name" value="Paf1"/>
    <property type="match status" value="1"/>
</dbReference>
<accession>A0A9W8M2P5</accession>
<feature type="compositionally biased region" description="Polar residues" evidence="4">
    <location>
        <begin position="409"/>
        <end position="419"/>
    </location>
</feature>
<comment type="caution">
    <text evidence="5">The sequence shown here is derived from an EMBL/GenBank/DDBJ whole genome shotgun (WGS) entry which is preliminary data.</text>
</comment>
<sequence length="419" mass="46778">MSHSSSSRGPKKSVGKEFLCKVRYQNPLPSVPLPPKLLPIPPTYVDPSVGSYSQARLQHYVQYRHSTLEEATPYPLMVDADYGMPIDPCLLGAFDDDRAAIAPQQLDPEDEFLLHLPTTDARDSLAEQSTDANTPNARAKGGSARTPGLKRTSSGAKRVFDHSLQGQLQTIDSSFKYFDKFSSEQELLQSLKHPTNSQLQAVESIPLFPDEALWPSNYALFSLDVCPEPDFIRTKKSQMDADEYRQLGEKARESLLFLSQAGTNNLGEDETWCEVFLPESNETAVRASEQLKQGSVLDGSEHRLKMTCEYDAQNDPIKQKHLMITIGEGDDGSKVAKYAQFKGKILLKRSKVPRSSRNYNTVDEYKELTNIGLQLRELTEAEQLMRAQKLQELQAPDSTQHVDMDSSHSPDQIGTSPSP</sequence>
<name>A0A9W8M2P5_9FUNG</name>
<evidence type="ECO:0000256" key="3">
    <source>
        <dbReference type="ARBA" id="ARBA00023242"/>
    </source>
</evidence>
<evidence type="ECO:0000256" key="4">
    <source>
        <dbReference type="SAM" id="MobiDB-lite"/>
    </source>
</evidence>
<evidence type="ECO:0000313" key="5">
    <source>
        <dbReference type="EMBL" id="KAJ2852457.1"/>
    </source>
</evidence>
<evidence type="ECO:0000313" key="6">
    <source>
        <dbReference type="Proteomes" id="UP001139887"/>
    </source>
</evidence>
<dbReference type="GO" id="GO:0003682">
    <property type="term" value="F:chromatin binding"/>
    <property type="evidence" value="ECO:0007669"/>
    <property type="project" value="TreeGrafter"/>
</dbReference>
<dbReference type="GO" id="GO:0000993">
    <property type="term" value="F:RNA polymerase II complex binding"/>
    <property type="evidence" value="ECO:0007669"/>
    <property type="project" value="TreeGrafter"/>
</dbReference>
<dbReference type="AlphaFoldDB" id="A0A9W8M2P5"/>
<comment type="subcellular location">
    <subcellularLocation>
        <location evidence="1">Nucleus</location>
    </subcellularLocation>
</comment>
<dbReference type="PANTHER" id="PTHR23188">
    <property type="entry name" value="RNA POLYMERASE II-ASSOCIATED FACTOR 1 HOMOLOG"/>
    <property type="match status" value="1"/>
</dbReference>
<dbReference type="EMBL" id="JANBUW010000003">
    <property type="protein sequence ID" value="KAJ2852457.1"/>
    <property type="molecule type" value="Genomic_DNA"/>
</dbReference>
<dbReference type="GO" id="GO:0006368">
    <property type="term" value="P:transcription elongation by RNA polymerase II"/>
    <property type="evidence" value="ECO:0007669"/>
    <property type="project" value="InterPro"/>
</dbReference>
<feature type="region of interest" description="Disordered" evidence="4">
    <location>
        <begin position="124"/>
        <end position="155"/>
    </location>
</feature>
<dbReference type="OrthoDB" id="10260285at2759"/>
<feature type="compositionally biased region" description="Polar residues" evidence="4">
    <location>
        <begin position="126"/>
        <end position="136"/>
    </location>
</feature>
<evidence type="ECO:0000256" key="2">
    <source>
        <dbReference type="ARBA" id="ARBA00007560"/>
    </source>
</evidence>
<keyword evidence="6" id="KW-1185">Reference proteome</keyword>
<evidence type="ECO:0000256" key="1">
    <source>
        <dbReference type="ARBA" id="ARBA00004123"/>
    </source>
</evidence>
<organism evidence="5 6">
    <name type="scientific">Coemansia brasiliensis</name>
    <dbReference type="NCBI Taxonomy" id="2650707"/>
    <lineage>
        <taxon>Eukaryota</taxon>
        <taxon>Fungi</taxon>
        <taxon>Fungi incertae sedis</taxon>
        <taxon>Zoopagomycota</taxon>
        <taxon>Kickxellomycotina</taxon>
        <taxon>Kickxellomycetes</taxon>
        <taxon>Kickxellales</taxon>
        <taxon>Kickxellaceae</taxon>
        <taxon>Coemansia</taxon>
    </lineage>
</organism>
<dbReference type="Proteomes" id="UP001139887">
    <property type="component" value="Unassembled WGS sequence"/>
</dbReference>
<comment type="similarity">
    <text evidence="2">Belongs to the PAF1 family.</text>
</comment>
<reference evidence="5" key="1">
    <citation type="submission" date="2022-07" db="EMBL/GenBank/DDBJ databases">
        <title>Phylogenomic reconstructions and comparative analyses of Kickxellomycotina fungi.</title>
        <authorList>
            <person name="Reynolds N.K."/>
            <person name="Stajich J.E."/>
            <person name="Barry K."/>
            <person name="Grigoriev I.V."/>
            <person name="Crous P."/>
            <person name="Smith M.E."/>
        </authorList>
    </citation>
    <scope>NUCLEOTIDE SEQUENCE</scope>
    <source>
        <strain evidence="5">NRRL 1566</strain>
    </source>
</reference>
<feature type="region of interest" description="Disordered" evidence="4">
    <location>
        <begin position="391"/>
        <end position="419"/>
    </location>
</feature>
<keyword evidence="3" id="KW-0539">Nucleus</keyword>
<dbReference type="InterPro" id="IPR007133">
    <property type="entry name" value="RNA_pol_II-assoc_Paf1"/>
</dbReference>
<dbReference type="PANTHER" id="PTHR23188:SF12">
    <property type="entry name" value="RNA POLYMERASE II-ASSOCIATED FACTOR 1 HOMOLOG"/>
    <property type="match status" value="1"/>
</dbReference>